<dbReference type="InterPro" id="IPR001509">
    <property type="entry name" value="Epimerase_deHydtase"/>
</dbReference>
<dbReference type="Gene3D" id="3.40.50.720">
    <property type="entry name" value="NAD(P)-binding Rossmann-like Domain"/>
    <property type="match status" value="1"/>
</dbReference>
<evidence type="ECO:0000313" key="4">
    <source>
        <dbReference type="Proteomes" id="UP000317043"/>
    </source>
</evidence>
<sequence length="359" mass="38410">MPDHNAASAAEESTWAERPHKTTVMVTGADRYLGGRLIELLAADERVSEVIGVETGALHNGTLSRILNRSKVDTVVHAAVAASAVRSGGRSAQKESNVIGTMHLLAACQRSPAVRRLVIKSSVAAYGASARDPAIFTEETELRAAPRGEFASDIAEVEAYTRGFARRRPDVTVSVLRLAPLLGPTSDTSLTRYFSLPVVPTVLGFDPRVQFLHIEDALDVLHLVTLDDRTGPAGRPEVFNVAGPGVLLLSQAIRRAGRVAAPTPEAVLRAVATAARGRNIVDFSLDQLDFLRFGRVVDVGKLTEFFNITPRPTADAFADFVAGHALMSVLGDPDANDTGPSFLDRVRDTIGTKGTDSER</sequence>
<keyword evidence="4" id="KW-1185">Reference proteome</keyword>
<dbReference type="EMBL" id="VFOW01000001">
    <property type="protein sequence ID" value="TQL77590.1"/>
    <property type="molecule type" value="Genomic_DNA"/>
</dbReference>
<dbReference type="RefSeq" id="WP_142040714.1">
    <property type="nucleotide sequence ID" value="NZ_JBHTGS010000001.1"/>
</dbReference>
<dbReference type="Proteomes" id="UP000317043">
    <property type="component" value="Unassembled WGS sequence"/>
</dbReference>
<organism evidence="3 4">
    <name type="scientific">Stackebrandtia endophytica</name>
    <dbReference type="NCBI Taxonomy" id="1496996"/>
    <lineage>
        <taxon>Bacteria</taxon>
        <taxon>Bacillati</taxon>
        <taxon>Actinomycetota</taxon>
        <taxon>Actinomycetes</taxon>
        <taxon>Glycomycetales</taxon>
        <taxon>Glycomycetaceae</taxon>
        <taxon>Stackebrandtia</taxon>
    </lineage>
</organism>
<accession>A0A543AYI7</accession>
<gene>
    <name evidence="3" type="ORF">FB566_3149</name>
</gene>
<reference evidence="3 4" key="1">
    <citation type="submission" date="2019-06" db="EMBL/GenBank/DDBJ databases">
        <title>Sequencing the genomes of 1000 actinobacteria strains.</title>
        <authorList>
            <person name="Klenk H.-P."/>
        </authorList>
    </citation>
    <scope>NUCLEOTIDE SEQUENCE [LARGE SCALE GENOMIC DNA]</scope>
    <source>
        <strain evidence="3 4">DSM 45928</strain>
    </source>
</reference>
<dbReference type="PANTHER" id="PTHR43245:SF52">
    <property type="entry name" value="NAD-DEPENDENT EPIMERASE_DEHYDRATASE"/>
    <property type="match status" value="1"/>
</dbReference>
<dbReference type="InterPro" id="IPR050177">
    <property type="entry name" value="Lipid_A_modif_metabolic_enz"/>
</dbReference>
<feature type="region of interest" description="Disordered" evidence="1">
    <location>
        <begin position="1"/>
        <end position="20"/>
    </location>
</feature>
<dbReference type="InterPro" id="IPR036291">
    <property type="entry name" value="NAD(P)-bd_dom_sf"/>
</dbReference>
<evidence type="ECO:0000313" key="3">
    <source>
        <dbReference type="EMBL" id="TQL77590.1"/>
    </source>
</evidence>
<dbReference type="Pfam" id="PF01370">
    <property type="entry name" value="Epimerase"/>
    <property type="match status" value="1"/>
</dbReference>
<dbReference type="PANTHER" id="PTHR43245">
    <property type="entry name" value="BIFUNCTIONAL POLYMYXIN RESISTANCE PROTEIN ARNA"/>
    <property type="match status" value="1"/>
</dbReference>
<dbReference type="SUPFAM" id="SSF51735">
    <property type="entry name" value="NAD(P)-binding Rossmann-fold domains"/>
    <property type="match status" value="1"/>
</dbReference>
<dbReference type="FunCoup" id="A0A543AYI7">
    <property type="interactions" value="26"/>
</dbReference>
<dbReference type="InParanoid" id="A0A543AYI7"/>
<name>A0A543AYI7_9ACTN</name>
<proteinExistence type="predicted"/>
<evidence type="ECO:0000256" key="1">
    <source>
        <dbReference type="SAM" id="MobiDB-lite"/>
    </source>
</evidence>
<evidence type="ECO:0000259" key="2">
    <source>
        <dbReference type="Pfam" id="PF01370"/>
    </source>
</evidence>
<protein>
    <submittedName>
        <fullName evidence="3">UDP-glucose 4-epimerase</fullName>
    </submittedName>
</protein>
<feature type="compositionally biased region" description="Basic and acidic residues" evidence="1">
    <location>
        <begin position="344"/>
        <end position="359"/>
    </location>
</feature>
<feature type="compositionally biased region" description="Low complexity" evidence="1">
    <location>
        <begin position="1"/>
        <end position="13"/>
    </location>
</feature>
<feature type="region of interest" description="Disordered" evidence="1">
    <location>
        <begin position="338"/>
        <end position="359"/>
    </location>
</feature>
<dbReference type="AlphaFoldDB" id="A0A543AYI7"/>
<dbReference type="OrthoDB" id="3205647at2"/>
<feature type="domain" description="NAD-dependent epimerase/dehydratase" evidence="2">
    <location>
        <begin position="24"/>
        <end position="242"/>
    </location>
</feature>
<comment type="caution">
    <text evidence="3">The sequence shown here is derived from an EMBL/GenBank/DDBJ whole genome shotgun (WGS) entry which is preliminary data.</text>
</comment>